<accession>T1BL29</accession>
<name>T1BL29_9ZZZZ</name>
<evidence type="ECO:0000313" key="2">
    <source>
        <dbReference type="EMBL" id="EQD54650.1"/>
    </source>
</evidence>
<evidence type="ECO:0000259" key="1">
    <source>
        <dbReference type="Pfam" id="PF07837"/>
    </source>
</evidence>
<dbReference type="InterPro" id="IPR037064">
    <property type="entry name" value="Formiminotransferase_N_sf"/>
</dbReference>
<reference evidence="2" key="2">
    <citation type="journal article" date="2014" name="ISME J.">
        <title>Microbial stratification in low pH oxic and suboxic macroscopic growths along an acid mine drainage.</title>
        <authorList>
            <person name="Mendez-Garcia C."/>
            <person name="Mesa V."/>
            <person name="Sprenger R.R."/>
            <person name="Richter M."/>
            <person name="Diez M.S."/>
            <person name="Solano J."/>
            <person name="Bargiela R."/>
            <person name="Golyshina O.V."/>
            <person name="Manteca A."/>
            <person name="Ramos J.L."/>
            <person name="Gallego J.R."/>
            <person name="Llorente I."/>
            <person name="Martins Dos Santos V.A."/>
            <person name="Jensen O.N."/>
            <person name="Pelaez A.I."/>
            <person name="Sanchez J."/>
            <person name="Ferrer M."/>
        </authorList>
    </citation>
    <scope>NUCLEOTIDE SEQUENCE</scope>
</reference>
<gene>
    <name evidence="2" type="ORF">B1A_12115</name>
</gene>
<dbReference type="EC" id="4.3.1.4" evidence="2"/>
<proteinExistence type="predicted"/>
<dbReference type="AlphaFoldDB" id="T1BL29"/>
<dbReference type="GO" id="GO:0016740">
    <property type="term" value="F:transferase activity"/>
    <property type="evidence" value="ECO:0007669"/>
    <property type="project" value="UniProtKB-KW"/>
</dbReference>
<dbReference type="InterPro" id="IPR022384">
    <property type="entry name" value="FormiminoTrfase_cat_dom_sf"/>
</dbReference>
<reference evidence="2" key="1">
    <citation type="submission" date="2013-08" db="EMBL/GenBank/DDBJ databases">
        <authorList>
            <person name="Mendez C."/>
            <person name="Richter M."/>
            <person name="Ferrer M."/>
            <person name="Sanchez J."/>
        </authorList>
    </citation>
    <scope>NUCLEOTIDE SEQUENCE</scope>
</reference>
<dbReference type="SUPFAM" id="SSF55116">
    <property type="entry name" value="Formiminotransferase domain of formiminotransferase-cyclodeaminase"/>
    <property type="match status" value="1"/>
</dbReference>
<dbReference type="InterPro" id="IPR051623">
    <property type="entry name" value="FTCD"/>
</dbReference>
<feature type="domain" description="Formiminotransferase N-terminal subdomain" evidence="1">
    <location>
        <begin position="3"/>
        <end position="68"/>
    </location>
</feature>
<keyword evidence="2" id="KW-0456">Lyase</keyword>
<dbReference type="GO" id="GO:0005542">
    <property type="term" value="F:folic acid binding"/>
    <property type="evidence" value="ECO:0007669"/>
    <property type="project" value="InterPro"/>
</dbReference>
<dbReference type="Pfam" id="PF07837">
    <property type="entry name" value="FTCD_N"/>
    <property type="match status" value="1"/>
</dbReference>
<dbReference type="PANTHER" id="PTHR12234">
    <property type="entry name" value="FORMIMINOTRANSFERASE-CYCLODEAMINASE"/>
    <property type="match status" value="1"/>
</dbReference>
<dbReference type="InterPro" id="IPR012886">
    <property type="entry name" value="Formiminotransferase_N"/>
</dbReference>
<keyword evidence="2" id="KW-0808">Transferase</keyword>
<dbReference type="GO" id="GO:0030412">
    <property type="term" value="F:formimidoyltetrahydrofolate cyclodeaminase activity"/>
    <property type="evidence" value="ECO:0007669"/>
    <property type="project" value="UniProtKB-EC"/>
</dbReference>
<sequence>MGLVECVPNFSEGQNDEVISQITNAMGSVKGIKILDIEKDPNHNRCVISFVGSEDVVVEAAFKGIKKSI</sequence>
<dbReference type="EMBL" id="AUZX01008752">
    <property type="protein sequence ID" value="EQD54650.1"/>
    <property type="molecule type" value="Genomic_DNA"/>
</dbReference>
<dbReference type="PANTHER" id="PTHR12234:SF1">
    <property type="entry name" value="FORMIMINOTRANSFERASE N-TERMINAL SUBDOMAIN-CONTAINING PROTEIN"/>
    <property type="match status" value="1"/>
</dbReference>
<organism evidence="2">
    <name type="scientific">mine drainage metagenome</name>
    <dbReference type="NCBI Taxonomy" id="410659"/>
    <lineage>
        <taxon>unclassified sequences</taxon>
        <taxon>metagenomes</taxon>
        <taxon>ecological metagenomes</taxon>
    </lineage>
</organism>
<dbReference type="Gene3D" id="3.30.990.10">
    <property type="entry name" value="Formiminotransferase, N-terminal subdomain"/>
    <property type="match status" value="1"/>
</dbReference>
<protein>
    <submittedName>
        <fullName evidence="2">Protein containing Formiminotransferase</fullName>
        <ecNumber evidence="2">4.3.1.4</ecNumber>
    </submittedName>
</protein>
<comment type="caution">
    <text evidence="2">The sequence shown here is derived from an EMBL/GenBank/DDBJ whole genome shotgun (WGS) entry which is preliminary data.</text>
</comment>